<sequence>MTPRQRLFGADKDWLAHTLDQANASSPELTLILADGCAVTLLDTGILRLVPAKASGEDPRLIVSAGIHGNETAPIEVLNQLVTELLDGLWSLATPTLLILGNPPAMAQGERFIEFNMNRLFAGAHEKRPYHDTPEGRRARELEQACLQFRNTSTQLVHYDLHTAIRPSIREKFALYPFVPERRVPPEQCAFLLEAGVETLLLQHKTGTTFSSFTSVDLGAESFTIELGKVRPFGQNDLSRFAAVEQALRRLMRGDTPPDNNGGQIVKFEVVHEIINTGDQFHFHVPDDVANFTSYEPGTLIWHDDRNQYKVGDLPESVVFPNRDVPIGQRVGLMIRPLADE</sequence>
<dbReference type="EMBL" id="FOUE01000001">
    <property type="protein sequence ID" value="SFL81646.1"/>
    <property type="molecule type" value="Genomic_DNA"/>
</dbReference>
<dbReference type="InterPro" id="IPR055438">
    <property type="entry name" value="AstE_AspA_cat"/>
</dbReference>
<dbReference type="InterPro" id="IPR007036">
    <property type="entry name" value="Aste_AspA_hybrid_dom"/>
</dbReference>
<evidence type="ECO:0000256" key="4">
    <source>
        <dbReference type="ARBA" id="ARBA00022833"/>
    </source>
</evidence>
<accession>A0A1I4KSQ9</accession>
<evidence type="ECO:0000259" key="7">
    <source>
        <dbReference type="Pfam" id="PF04952"/>
    </source>
</evidence>
<dbReference type="OrthoDB" id="5290473at2"/>
<dbReference type="PANTHER" id="PTHR15162">
    <property type="entry name" value="ASPARTOACYLASE"/>
    <property type="match status" value="1"/>
</dbReference>
<proteinExistence type="inferred from homology"/>
<dbReference type="GO" id="GO:0016788">
    <property type="term" value="F:hydrolase activity, acting on ester bonds"/>
    <property type="evidence" value="ECO:0007669"/>
    <property type="project" value="UniProtKB-UniRule"/>
</dbReference>
<dbReference type="AlphaFoldDB" id="A0A1I4KSQ9"/>
<evidence type="ECO:0000256" key="6">
    <source>
        <dbReference type="NCBIfam" id="TIGR03242"/>
    </source>
</evidence>
<comment type="similarity">
    <text evidence="5">Belongs to the AspA/AstE family. Succinylglutamate desuccinylase subfamily.</text>
</comment>
<evidence type="ECO:0000313" key="9">
    <source>
        <dbReference type="EMBL" id="SFL81646.1"/>
    </source>
</evidence>
<dbReference type="NCBIfam" id="NF003706">
    <property type="entry name" value="PRK05324.1"/>
    <property type="match status" value="1"/>
</dbReference>
<dbReference type="SUPFAM" id="SSF53187">
    <property type="entry name" value="Zn-dependent exopeptidases"/>
    <property type="match status" value="1"/>
</dbReference>
<evidence type="ECO:0000259" key="8">
    <source>
        <dbReference type="Pfam" id="PF24827"/>
    </source>
</evidence>
<comment type="function">
    <text evidence="5">Transforms N(2)-succinylglutamate into succinate and glutamate.</text>
</comment>
<dbReference type="NCBIfam" id="TIGR03242">
    <property type="entry name" value="arg_catab_astE"/>
    <property type="match status" value="1"/>
</dbReference>
<dbReference type="Proteomes" id="UP000198519">
    <property type="component" value="Unassembled WGS sequence"/>
</dbReference>
<comment type="pathway">
    <text evidence="5">Amino-acid degradation; L-arginine degradation via AST pathway; L-glutamate and succinate from L-arginine: step 5/5.</text>
</comment>
<keyword evidence="2 5" id="KW-0479">Metal-binding</keyword>
<gene>
    <name evidence="5" type="primary">astE</name>
    <name evidence="9" type="ORF">SAMN04487963_0056</name>
</gene>
<feature type="domain" description="AstE/AspA barrel-sandwich hybrid" evidence="7">
    <location>
        <begin position="265"/>
        <end position="337"/>
    </location>
</feature>
<dbReference type="CDD" id="cd03855">
    <property type="entry name" value="M14_ASTE"/>
    <property type="match status" value="1"/>
</dbReference>
<keyword evidence="4 5" id="KW-0862">Zinc</keyword>
<dbReference type="Pfam" id="PF04952">
    <property type="entry name" value="AstE_AspA_hybrid"/>
    <property type="match status" value="1"/>
</dbReference>
<dbReference type="GO" id="GO:0019544">
    <property type="term" value="P:L-arginine catabolic process to L-glutamate"/>
    <property type="evidence" value="ECO:0007669"/>
    <property type="project" value="UniProtKB-UniRule"/>
</dbReference>
<dbReference type="RefSeq" id="WP_092019913.1">
    <property type="nucleotide sequence ID" value="NZ_FOUE01000001.1"/>
</dbReference>
<dbReference type="GO" id="GO:0009017">
    <property type="term" value="F:succinylglutamate desuccinylase activity"/>
    <property type="evidence" value="ECO:0007669"/>
    <property type="project" value="UniProtKB-UniRule"/>
</dbReference>
<comment type="cofactor">
    <cofactor evidence="5">
        <name>Zn(2+)</name>
        <dbReference type="ChEBI" id="CHEBI:29105"/>
    </cofactor>
    <text evidence="5">Binds 1 zinc ion per subunit.</text>
</comment>
<reference evidence="10" key="1">
    <citation type="submission" date="2016-10" db="EMBL/GenBank/DDBJ databases">
        <authorList>
            <person name="Varghese N."/>
            <person name="Submissions S."/>
        </authorList>
    </citation>
    <scope>NUCLEOTIDE SEQUENCE [LARGE SCALE GENOMIC DNA]</scope>
    <source>
        <strain evidence="10">CGMCC 1.7061</strain>
    </source>
</reference>
<dbReference type="PANTHER" id="PTHR15162:SF7">
    <property type="entry name" value="SUCCINYLGLUTAMATE DESUCCINYLASE"/>
    <property type="match status" value="1"/>
</dbReference>
<evidence type="ECO:0000256" key="2">
    <source>
        <dbReference type="ARBA" id="ARBA00022723"/>
    </source>
</evidence>
<feature type="binding site" evidence="5">
    <location>
        <position position="71"/>
    </location>
    <ligand>
        <name>Zn(2+)</name>
        <dbReference type="ChEBI" id="CHEBI:29105"/>
    </ligand>
</feature>
<evidence type="ECO:0000256" key="1">
    <source>
        <dbReference type="ARBA" id="ARBA00022503"/>
    </source>
</evidence>
<feature type="domain" description="Succinylglutamate desuccinylase/Aspartoacylase catalytic" evidence="8">
    <location>
        <begin position="58"/>
        <end position="251"/>
    </location>
</feature>
<keyword evidence="1 5" id="KW-0056">Arginine metabolism</keyword>
<dbReference type="GO" id="GO:0019545">
    <property type="term" value="P:L-arginine catabolic process to succinate"/>
    <property type="evidence" value="ECO:0007669"/>
    <property type="project" value="UniProtKB-UniRule"/>
</dbReference>
<dbReference type="InterPro" id="IPR016681">
    <property type="entry name" value="SuccinylGlu_desuccinylase"/>
</dbReference>
<dbReference type="UniPathway" id="UPA00185">
    <property type="reaction ID" value="UER00283"/>
</dbReference>
<keyword evidence="3 5" id="KW-0378">Hydrolase</keyword>
<organism evidence="9 10">
    <name type="scientific">Marinobacter zhejiangensis</name>
    <dbReference type="NCBI Taxonomy" id="488535"/>
    <lineage>
        <taxon>Bacteria</taxon>
        <taxon>Pseudomonadati</taxon>
        <taxon>Pseudomonadota</taxon>
        <taxon>Gammaproteobacteria</taxon>
        <taxon>Pseudomonadales</taxon>
        <taxon>Marinobacteraceae</taxon>
        <taxon>Marinobacter</taxon>
    </lineage>
</organism>
<name>A0A1I4KSQ9_9GAMM</name>
<dbReference type="PIRSF" id="PIRSF017020">
    <property type="entry name" value="AstE"/>
    <property type="match status" value="1"/>
</dbReference>
<dbReference type="STRING" id="488535.SAMN04487963_0056"/>
<dbReference type="GO" id="GO:0008270">
    <property type="term" value="F:zinc ion binding"/>
    <property type="evidence" value="ECO:0007669"/>
    <property type="project" value="UniProtKB-UniRule"/>
</dbReference>
<keyword evidence="10" id="KW-1185">Reference proteome</keyword>
<protein>
    <recommendedName>
        <fullName evidence="5 6">Succinylglutamate desuccinylase</fullName>
        <ecNumber evidence="5 6">3.5.1.96</ecNumber>
    </recommendedName>
</protein>
<evidence type="ECO:0000256" key="5">
    <source>
        <dbReference type="HAMAP-Rule" id="MF_00767"/>
    </source>
</evidence>
<comment type="catalytic activity">
    <reaction evidence="5">
        <text>N-succinyl-L-glutamate + H2O = L-glutamate + succinate</text>
        <dbReference type="Rhea" id="RHEA:15169"/>
        <dbReference type="ChEBI" id="CHEBI:15377"/>
        <dbReference type="ChEBI" id="CHEBI:29985"/>
        <dbReference type="ChEBI" id="CHEBI:30031"/>
        <dbReference type="ChEBI" id="CHEBI:58763"/>
        <dbReference type="EC" id="3.5.1.96"/>
    </reaction>
</comment>
<dbReference type="InterPro" id="IPR050178">
    <property type="entry name" value="AspA/AstE_fam"/>
</dbReference>
<dbReference type="HAMAP" id="MF_00767">
    <property type="entry name" value="Arg_catab_AstE"/>
    <property type="match status" value="1"/>
</dbReference>
<feature type="binding site" evidence="5">
    <location>
        <position position="68"/>
    </location>
    <ligand>
        <name>Zn(2+)</name>
        <dbReference type="ChEBI" id="CHEBI:29105"/>
    </ligand>
</feature>
<dbReference type="Gene3D" id="3.40.630.10">
    <property type="entry name" value="Zn peptidases"/>
    <property type="match status" value="1"/>
</dbReference>
<feature type="active site" evidence="5">
    <location>
        <position position="226"/>
    </location>
</feature>
<dbReference type="EC" id="3.5.1.96" evidence="5 6"/>
<evidence type="ECO:0000313" key="10">
    <source>
        <dbReference type="Proteomes" id="UP000198519"/>
    </source>
</evidence>
<evidence type="ECO:0000256" key="3">
    <source>
        <dbReference type="ARBA" id="ARBA00022801"/>
    </source>
</evidence>
<dbReference type="Pfam" id="PF24827">
    <property type="entry name" value="AstE_AspA_cat"/>
    <property type="match status" value="1"/>
</dbReference>
<feature type="binding site" evidence="5">
    <location>
        <position position="162"/>
    </location>
    <ligand>
        <name>Zn(2+)</name>
        <dbReference type="ChEBI" id="CHEBI:29105"/>
    </ligand>
</feature>